<protein>
    <recommendedName>
        <fullName evidence="1">N-acetyltransferase domain-containing protein</fullName>
    </recommendedName>
</protein>
<dbReference type="AlphaFoldDB" id="A0A0N9I5W5"/>
<organism evidence="2 3">
    <name type="scientific">Kibdelosporangium phytohabitans</name>
    <dbReference type="NCBI Taxonomy" id="860235"/>
    <lineage>
        <taxon>Bacteria</taxon>
        <taxon>Bacillati</taxon>
        <taxon>Actinomycetota</taxon>
        <taxon>Actinomycetes</taxon>
        <taxon>Pseudonocardiales</taxon>
        <taxon>Pseudonocardiaceae</taxon>
        <taxon>Kibdelosporangium</taxon>
    </lineage>
</organism>
<evidence type="ECO:0000313" key="2">
    <source>
        <dbReference type="EMBL" id="ALG09819.1"/>
    </source>
</evidence>
<keyword evidence="3" id="KW-1185">Reference proteome</keyword>
<dbReference type="SUPFAM" id="SSF55729">
    <property type="entry name" value="Acyl-CoA N-acyltransferases (Nat)"/>
    <property type="match status" value="1"/>
</dbReference>
<name>A0A0N9I5W5_9PSEU</name>
<dbReference type="InterPro" id="IPR016181">
    <property type="entry name" value="Acyl_CoA_acyltransferase"/>
</dbReference>
<gene>
    <name evidence="2" type="ORF">AOZ06_25585</name>
</gene>
<feature type="domain" description="N-acetyltransferase" evidence="1">
    <location>
        <begin position="33"/>
        <end position="179"/>
    </location>
</feature>
<dbReference type="OrthoDB" id="9797990at2"/>
<dbReference type="PANTHER" id="PTHR41700:SF1">
    <property type="entry name" value="N-ACETYLTRANSFERASE DOMAIN-CONTAINING PROTEIN"/>
    <property type="match status" value="1"/>
</dbReference>
<dbReference type="PROSITE" id="PS51186">
    <property type="entry name" value="GNAT"/>
    <property type="match status" value="1"/>
</dbReference>
<dbReference type="STRING" id="860235.AOZ06_25585"/>
<reference evidence="2 3" key="1">
    <citation type="submission" date="2015-07" db="EMBL/GenBank/DDBJ databases">
        <title>Genome sequencing of Kibdelosporangium phytohabitans.</title>
        <authorList>
            <person name="Qin S."/>
            <person name="Xing K."/>
        </authorList>
    </citation>
    <scope>NUCLEOTIDE SEQUENCE [LARGE SCALE GENOMIC DNA]</scope>
    <source>
        <strain evidence="2 3">KLBMP1111</strain>
    </source>
</reference>
<accession>A0A0N9I5W5</accession>
<dbReference type="InterPro" id="IPR000182">
    <property type="entry name" value="GNAT_dom"/>
</dbReference>
<sequence length="299" mass="31246">MTNLATNAESLVSAEVRDEAVAAARAAAAASGVEVRELTEIADLSAVVGLFESIWKTAPGTRPVTTELLRAMATAGNYVAGAFEHGELLGACFGFFGNPGKASLHSHIAGVAKAGTGRGVGHALKLHQRGWALHQDVSVITWTFDPLVRRNAYFNLGKLGARPIGYLPDFYGPMTDSINGSGDTDRLMAGWDLTSPAVRAAAFGQPVLIDAGALGAARALSVGSDGGPLAGPADTPTVLVAVPSDIERLRRTDPARGKAWRAALREVLGGLMADNGRVAGFDRAGWYVISKEQSSWTRL</sequence>
<dbReference type="PANTHER" id="PTHR41700">
    <property type="entry name" value="GCN5-RELATED N-ACETYLTRANSFERASE"/>
    <property type="match status" value="1"/>
</dbReference>
<evidence type="ECO:0000313" key="3">
    <source>
        <dbReference type="Proteomes" id="UP000063699"/>
    </source>
</evidence>
<proteinExistence type="predicted"/>
<evidence type="ECO:0000259" key="1">
    <source>
        <dbReference type="PROSITE" id="PS51186"/>
    </source>
</evidence>
<dbReference type="RefSeq" id="WP_054291723.1">
    <property type="nucleotide sequence ID" value="NZ_CP012752.1"/>
</dbReference>
<dbReference type="Gene3D" id="3.40.630.30">
    <property type="match status" value="1"/>
</dbReference>
<dbReference type="KEGG" id="kphy:AOZ06_25585"/>
<dbReference type="Proteomes" id="UP000063699">
    <property type="component" value="Chromosome"/>
</dbReference>
<dbReference type="InterPro" id="IPR038764">
    <property type="entry name" value="GNAT_N_AcTrfase_prd"/>
</dbReference>
<dbReference type="EMBL" id="CP012752">
    <property type="protein sequence ID" value="ALG09819.1"/>
    <property type="molecule type" value="Genomic_DNA"/>
</dbReference>
<dbReference type="GO" id="GO:0016747">
    <property type="term" value="F:acyltransferase activity, transferring groups other than amino-acyl groups"/>
    <property type="evidence" value="ECO:0007669"/>
    <property type="project" value="InterPro"/>
</dbReference>